<proteinExistence type="predicted"/>
<dbReference type="CDD" id="cd02209">
    <property type="entry name" value="cupin_XRE_C"/>
    <property type="match status" value="1"/>
</dbReference>
<dbReference type="InterPro" id="IPR013096">
    <property type="entry name" value="Cupin_2"/>
</dbReference>
<comment type="caution">
    <text evidence="2">The sequence shown here is derived from an EMBL/GenBank/DDBJ whole genome shotgun (WGS) entry which is preliminary data.</text>
</comment>
<dbReference type="InterPro" id="IPR011051">
    <property type="entry name" value="RmlC_Cupin_sf"/>
</dbReference>
<dbReference type="SUPFAM" id="SSF51182">
    <property type="entry name" value="RmlC-like cupins"/>
    <property type="match status" value="1"/>
</dbReference>
<dbReference type="Pfam" id="PF07883">
    <property type="entry name" value="Cupin_2"/>
    <property type="match status" value="1"/>
</dbReference>
<evidence type="ECO:0000313" key="2">
    <source>
        <dbReference type="EMBL" id="MDN5217236.1"/>
    </source>
</evidence>
<dbReference type="Gene3D" id="2.60.120.10">
    <property type="entry name" value="Jelly Rolls"/>
    <property type="match status" value="1"/>
</dbReference>
<gene>
    <name evidence="2" type="ORF">QQ020_34505</name>
</gene>
<feature type="domain" description="Cupin type-2" evidence="1">
    <location>
        <begin position="63"/>
        <end position="115"/>
    </location>
</feature>
<protein>
    <submittedName>
        <fullName evidence="2">Cupin domain-containing protein</fullName>
    </submittedName>
</protein>
<evidence type="ECO:0000259" key="1">
    <source>
        <dbReference type="Pfam" id="PF07883"/>
    </source>
</evidence>
<sequence>MNLITERGFEKVSFNDYEPFTKEIAHGFDYRMIKSKSINNKTVEFVWLQLESGCKRDFVETEGFEVIYMVQGKVDFKVGDEVTVIREGDTFFFDGCTPHVPFNPFNEPAIMIVIYFLY</sequence>
<accession>A0ABT8LLC7</accession>
<evidence type="ECO:0000313" key="3">
    <source>
        <dbReference type="Proteomes" id="UP001172083"/>
    </source>
</evidence>
<organism evidence="2 3">
    <name type="scientific">Agaribacillus aureus</name>
    <dbReference type="NCBI Taxonomy" id="3051825"/>
    <lineage>
        <taxon>Bacteria</taxon>
        <taxon>Pseudomonadati</taxon>
        <taxon>Bacteroidota</taxon>
        <taxon>Cytophagia</taxon>
        <taxon>Cytophagales</taxon>
        <taxon>Splendidivirgaceae</taxon>
        <taxon>Agaribacillus</taxon>
    </lineage>
</organism>
<dbReference type="Proteomes" id="UP001172083">
    <property type="component" value="Unassembled WGS sequence"/>
</dbReference>
<keyword evidence="3" id="KW-1185">Reference proteome</keyword>
<name>A0ABT8LLC7_9BACT</name>
<reference evidence="2" key="1">
    <citation type="submission" date="2023-06" db="EMBL/GenBank/DDBJ databases">
        <title>Genomic of Agaribacillus aureum.</title>
        <authorList>
            <person name="Wang G."/>
        </authorList>
    </citation>
    <scope>NUCLEOTIDE SEQUENCE</scope>
    <source>
        <strain evidence="2">BMA12</strain>
    </source>
</reference>
<dbReference type="InterPro" id="IPR014710">
    <property type="entry name" value="RmlC-like_jellyroll"/>
</dbReference>
<dbReference type="RefSeq" id="WP_346762573.1">
    <property type="nucleotide sequence ID" value="NZ_JAUJEB010000014.1"/>
</dbReference>
<dbReference type="EMBL" id="JAUJEB010000014">
    <property type="protein sequence ID" value="MDN5217236.1"/>
    <property type="molecule type" value="Genomic_DNA"/>
</dbReference>